<keyword evidence="1" id="KW-0732">Signal</keyword>
<comment type="caution">
    <text evidence="3">The sequence shown here is derived from an EMBL/GenBank/DDBJ whole genome shotgun (WGS) entry which is preliminary data.</text>
</comment>
<dbReference type="RefSeq" id="WP_309262020.1">
    <property type="nucleotide sequence ID" value="NZ_JARUHG010000002.1"/>
</dbReference>
<dbReference type="InterPro" id="IPR022442">
    <property type="entry name" value="SO_2930-like_dom"/>
</dbReference>
<dbReference type="SUPFAM" id="SSF51126">
    <property type="entry name" value="Pectin lyase-like"/>
    <property type="match status" value="1"/>
</dbReference>
<dbReference type="SMART" id="SM00710">
    <property type="entry name" value="PbH1"/>
    <property type="match status" value="8"/>
</dbReference>
<evidence type="ECO:0000313" key="4">
    <source>
        <dbReference type="Proteomes" id="UP001233535"/>
    </source>
</evidence>
<dbReference type="InterPro" id="IPR022441">
    <property type="entry name" value="Para_beta_helix_rpt-2"/>
</dbReference>
<dbReference type="InterPro" id="IPR012334">
    <property type="entry name" value="Pectin_lyas_fold"/>
</dbReference>
<keyword evidence="4" id="KW-1185">Reference proteome</keyword>
<evidence type="ECO:0000313" key="3">
    <source>
        <dbReference type="EMBL" id="MDR0182843.1"/>
    </source>
</evidence>
<feature type="signal peptide" evidence="1">
    <location>
        <begin position="1"/>
        <end position="21"/>
    </location>
</feature>
<dbReference type="Gene3D" id="2.160.20.10">
    <property type="entry name" value="Single-stranded right-handed beta-helix, Pectin lyase-like"/>
    <property type="match status" value="1"/>
</dbReference>
<evidence type="ECO:0000259" key="2">
    <source>
        <dbReference type="Pfam" id="PF13229"/>
    </source>
</evidence>
<proteinExistence type="predicted"/>
<organism evidence="3 4">
    <name type="scientific">Lysobacter arvi</name>
    <dbReference type="NCBI Taxonomy" id="3038776"/>
    <lineage>
        <taxon>Bacteria</taxon>
        <taxon>Pseudomonadati</taxon>
        <taxon>Pseudomonadota</taxon>
        <taxon>Gammaproteobacteria</taxon>
        <taxon>Lysobacterales</taxon>
        <taxon>Lysobacteraceae</taxon>
        <taxon>Lysobacter</taxon>
    </lineage>
</organism>
<protein>
    <submittedName>
        <fullName evidence="3">Parallel beta-helix domain-containing protein</fullName>
    </submittedName>
</protein>
<feature type="chain" id="PRO_5047375209" evidence="1">
    <location>
        <begin position="22"/>
        <end position="421"/>
    </location>
</feature>
<accession>A0ABU1CCF9</accession>
<dbReference type="Pfam" id="PF13229">
    <property type="entry name" value="Beta_helix"/>
    <property type="match status" value="1"/>
</dbReference>
<dbReference type="InterPro" id="IPR039448">
    <property type="entry name" value="Beta_helix"/>
</dbReference>
<dbReference type="NCBIfam" id="TIGR03805">
    <property type="entry name" value="beta_helix_1"/>
    <property type="match status" value="1"/>
</dbReference>
<dbReference type="NCBIfam" id="TIGR03804">
    <property type="entry name" value="para_beta_helix"/>
    <property type="match status" value="1"/>
</dbReference>
<dbReference type="InterPro" id="IPR006626">
    <property type="entry name" value="PbH1"/>
</dbReference>
<dbReference type="EMBL" id="JARUHG010000002">
    <property type="protein sequence ID" value="MDR0182843.1"/>
    <property type="molecule type" value="Genomic_DNA"/>
</dbReference>
<feature type="domain" description="Right handed beta helix" evidence="2">
    <location>
        <begin position="95"/>
        <end position="222"/>
    </location>
</feature>
<sequence>MKRIVLGVAVTVGLAALTACQQQSTAPAAGSAPATGDFQKVLIERLLDAKPGDVIDIPAGRHAFDRSLTLRVNGVTIRGQGMDRTVLTFKDQKAGAEGLLVNAGDFTLENLAIEDTKGDGLKINEGANITIRGVRVEWTGGPKTSNGAYGIYPVQTTNVLIEDSVAIGASDAGIYVGQSKNVVVRRNRAERNVAGIEIENTIGADVYENIATQNTGGILVFNMPNLPQPGHTTRVYSNRVFENNTDNFAAKGAAVASVPAGSGIVINSNDKVEIFDNDIADNRTANVIVSSYFSTGYMTDKGVAKSFDPYPEEIAIHGNRFKGGGDKPDGFDLKALKVAMFGLNGRLPDVLWDGYVNVQRAGGAQVCVDNAPAQTLNADGPNKYKNPSVVTDQVRCTLPPLPVVTLPTQPAATTAKAAPSA</sequence>
<reference evidence="3 4" key="1">
    <citation type="submission" date="2023-04" db="EMBL/GenBank/DDBJ databases">
        <title>Lysobacter sp. strain UC isolated from soil sample.</title>
        <authorList>
            <person name="Choksket S."/>
            <person name="Harshvardhan F."/>
            <person name="Rana R."/>
            <person name="Patil P.B."/>
            <person name="Korpole S."/>
        </authorList>
    </citation>
    <scope>NUCLEOTIDE SEQUENCE [LARGE SCALE GENOMIC DNA]</scope>
    <source>
        <strain evidence="3 4">UC</strain>
    </source>
</reference>
<dbReference type="InterPro" id="IPR011050">
    <property type="entry name" value="Pectin_lyase_fold/virulence"/>
</dbReference>
<dbReference type="PROSITE" id="PS51257">
    <property type="entry name" value="PROKAR_LIPOPROTEIN"/>
    <property type="match status" value="1"/>
</dbReference>
<gene>
    <name evidence="3" type="ORF">P8609_07640</name>
</gene>
<name>A0ABU1CCF9_9GAMM</name>
<evidence type="ECO:0000256" key="1">
    <source>
        <dbReference type="SAM" id="SignalP"/>
    </source>
</evidence>
<dbReference type="Proteomes" id="UP001233535">
    <property type="component" value="Unassembled WGS sequence"/>
</dbReference>